<keyword evidence="4" id="KW-1185">Reference proteome</keyword>
<dbReference type="GO" id="GO:0016787">
    <property type="term" value="F:hydrolase activity"/>
    <property type="evidence" value="ECO:0007669"/>
    <property type="project" value="UniProtKB-KW"/>
</dbReference>
<dbReference type="InterPro" id="IPR041562">
    <property type="entry name" value="MCM_lid"/>
</dbReference>
<gene>
    <name evidence="3" type="ORF">PGLA1383_LOCUS34228</name>
</gene>
<evidence type="ECO:0000313" key="3">
    <source>
        <dbReference type="EMBL" id="CAE8616546.1"/>
    </source>
</evidence>
<dbReference type="OrthoDB" id="419324at2759"/>
<feature type="region of interest" description="Disordered" evidence="1">
    <location>
        <begin position="882"/>
        <end position="913"/>
    </location>
</feature>
<evidence type="ECO:0000313" key="4">
    <source>
        <dbReference type="Proteomes" id="UP000654075"/>
    </source>
</evidence>
<dbReference type="PANTHER" id="PTHR11630">
    <property type="entry name" value="DNA REPLICATION LICENSING FACTOR MCM FAMILY MEMBER"/>
    <property type="match status" value="1"/>
</dbReference>
<organism evidence="3 4">
    <name type="scientific">Polarella glacialis</name>
    <name type="common">Dinoflagellate</name>
    <dbReference type="NCBI Taxonomy" id="89957"/>
    <lineage>
        <taxon>Eukaryota</taxon>
        <taxon>Sar</taxon>
        <taxon>Alveolata</taxon>
        <taxon>Dinophyceae</taxon>
        <taxon>Suessiales</taxon>
        <taxon>Suessiaceae</taxon>
        <taxon>Polarella</taxon>
    </lineage>
</organism>
<dbReference type="Proteomes" id="UP000654075">
    <property type="component" value="Unassembled WGS sequence"/>
</dbReference>
<feature type="region of interest" description="Disordered" evidence="1">
    <location>
        <begin position="771"/>
        <end position="861"/>
    </location>
</feature>
<evidence type="ECO:0000259" key="2">
    <source>
        <dbReference type="Pfam" id="PF17855"/>
    </source>
</evidence>
<dbReference type="InterPro" id="IPR027417">
    <property type="entry name" value="P-loop_NTPase"/>
</dbReference>
<feature type="domain" description="MCM AAA-lid" evidence="2">
    <location>
        <begin position="1044"/>
        <end position="1136"/>
    </location>
</feature>
<feature type="region of interest" description="Disordered" evidence="1">
    <location>
        <begin position="716"/>
        <end position="756"/>
    </location>
</feature>
<name>A0A813G121_POLGL</name>
<dbReference type="GO" id="GO:0000724">
    <property type="term" value="P:double-strand break repair via homologous recombination"/>
    <property type="evidence" value="ECO:0007669"/>
    <property type="project" value="TreeGrafter"/>
</dbReference>
<feature type="region of interest" description="Disordered" evidence="1">
    <location>
        <begin position="147"/>
        <end position="203"/>
    </location>
</feature>
<feature type="compositionally biased region" description="Basic residues" evidence="1">
    <location>
        <begin position="815"/>
        <end position="833"/>
    </location>
</feature>
<dbReference type="GO" id="GO:0042555">
    <property type="term" value="C:MCM complex"/>
    <property type="evidence" value="ECO:0007669"/>
    <property type="project" value="TreeGrafter"/>
</dbReference>
<dbReference type="GO" id="GO:0005634">
    <property type="term" value="C:nucleus"/>
    <property type="evidence" value="ECO:0007669"/>
    <property type="project" value="UniProtKB-SubCell"/>
</dbReference>
<reference evidence="3" key="1">
    <citation type="submission" date="2021-02" db="EMBL/GenBank/DDBJ databases">
        <authorList>
            <person name="Dougan E. K."/>
            <person name="Rhodes N."/>
            <person name="Thang M."/>
            <person name="Chan C."/>
        </authorList>
    </citation>
    <scope>NUCLEOTIDE SEQUENCE</scope>
</reference>
<dbReference type="InterPro" id="IPR031327">
    <property type="entry name" value="MCM"/>
</dbReference>
<dbReference type="GO" id="GO:0017116">
    <property type="term" value="F:single-stranded DNA helicase activity"/>
    <property type="evidence" value="ECO:0007669"/>
    <property type="project" value="TreeGrafter"/>
</dbReference>
<dbReference type="GO" id="GO:0003697">
    <property type="term" value="F:single-stranded DNA binding"/>
    <property type="evidence" value="ECO:0007669"/>
    <property type="project" value="TreeGrafter"/>
</dbReference>
<accession>A0A813G121</accession>
<feature type="compositionally biased region" description="Acidic residues" evidence="1">
    <location>
        <begin position="843"/>
        <end position="859"/>
    </location>
</feature>
<dbReference type="PANTHER" id="PTHR11630:SF48">
    <property type="entry name" value="DNA HELICASE MCM9"/>
    <property type="match status" value="1"/>
</dbReference>
<feature type="compositionally biased region" description="Acidic residues" evidence="1">
    <location>
        <begin position="787"/>
        <end position="800"/>
    </location>
</feature>
<sequence>MEPMPRASTAPQLRHPKSFAEQLAEMASYSKHKKRAEIRGAGRSKSSPAAIDARDFDAGNVLKNTAVVLALQEELSLVLSGACHEGPLNLFWRQGATEEEGVELKRLRLSFGAILFFAAIRAPLPLESELPFKYFAATATMGVKEDKPPVAEARAADSASHGKNAPEKAGSGSRSGSKSTGRAALPGIAQSTSSRPPPKHSFEETVMPARKPLFMASLPDGMLAAGCSPIFHTMSTQAFSRTSPLVSNAFHIGVPQAMLEGPKLRDAMVERCGRGDSRWSIGSLVVLMSAAAVEEWQLDNQRWTTLNGWIRQEHNNFFATACCFRLLLGLEMANLYHSLRPSDKGARLCDILPFLRTVDSEVRNLDVVLDMSAAHGMRPLLRAPWVNVEAAGSLDFNPLFVEWGKEFSPGGLLKKSGVPLMDFASWVGHLRPGRIVYSTPLSAQCGDIYLRLKRAVVIIAFESSLGEIPLTGPDVYRKYRQAVGEVSWWGPKVKKVYYILLCSHLAPELLDIAADHDGCAEFEEATTVPGCRMGGRGPLHLMSKGSLRSVAPIVSQRSRELEDDGSGIFEDGAEEPDRSVSSIAKKRCLSDNDVKDGRVLLNSELFVCTSHWLDQLLGPLRNTVTAHRRIWESEITLESSGALQYQEDHARAEINRQRWYPSAAGKSAAARRPLAAKTQQLMLNFEALKATMEYVFTQTQSLQKLIADIRDNDSDDNSALGSAVSSRAPSPVPQVLPRLTGASCNDSTGPQPSAVSAAGYPSFTIVSSTSQKNLTGAPADEEHTEVIEDENEPEEEEGDSERELSNSTKLGSRWEHHRKTAKQLLHRYRRQSSRRGASRENQDEADCVLDEEGQEEDTFDGVGWMGNGVRLGRGCVRFQKRQFSPPRTGLSQKWRAPTPHPLQSPEVSQRSSRRLLEEERARLDKVPGRRAIQFDFTGFVRQGRGESSMRIIHRLVPADAVGREQYKQNWASSAERAAGGGPVEGSLSKITGLPQPLLSRFDLVFCLRGRSAGDEEAIVDTILNASRGGAVPGCRGDSDVELKSLRDYVAWVREQPLADDTEPAAQVLLDHYYALLRRSSRGMASVGPVRHDADEGTRVTARTLESLIRLCQAHARLLRHSSVQLRDAVSVVFLHQVALRTQSPSCEQVLLDSSAMPPSSPKHLRGLDAQSDLTCQADYEAVEGALLWALGLQKDACRGLAPGRRSGLGPPPTPLSNLGTGVFKAPMLPPSRGQTARAEVIIPHTRSRALLAPRGEGQSLSPTLKRSFDEALGGRREPGCWEEDSAEQDQQAWPAWCPEDEEELDECSALGFKGWPQRRQPEVEFAPSKLKKIAAGELESGDPTMTPICSRTLPVQRRHTVAIPSRSVSADLTELGQECQGAAPTPAGWDTGRRKARLARLW</sequence>
<feature type="compositionally biased region" description="Low complexity" evidence="1">
    <location>
        <begin position="168"/>
        <end position="184"/>
    </location>
</feature>
<proteinExistence type="predicted"/>
<evidence type="ECO:0000256" key="1">
    <source>
        <dbReference type="SAM" id="MobiDB-lite"/>
    </source>
</evidence>
<comment type="caution">
    <text evidence="3">The sequence shown here is derived from an EMBL/GenBank/DDBJ whole genome shotgun (WGS) entry which is preliminary data.</text>
</comment>
<dbReference type="EMBL" id="CAJNNV010025903">
    <property type="protein sequence ID" value="CAE8616546.1"/>
    <property type="molecule type" value="Genomic_DNA"/>
</dbReference>
<dbReference type="Gene3D" id="3.40.50.300">
    <property type="entry name" value="P-loop containing nucleotide triphosphate hydrolases"/>
    <property type="match status" value="1"/>
</dbReference>
<dbReference type="Pfam" id="PF17855">
    <property type="entry name" value="MCM_lid"/>
    <property type="match status" value="1"/>
</dbReference>
<dbReference type="GO" id="GO:0005524">
    <property type="term" value="F:ATP binding"/>
    <property type="evidence" value="ECO:0007669"/>
    <property type="project" value="InterPro"/>
</dbReference>
<protein>
    <recommendedName>
        <fullName evidence="2">MCM AAA-lid domain-containing protein</fullName>
    </recommendedName>
</protein>
<feature type="compositionally biased region" description="Polar residues" evidence="1">
    <location>
        <begin position="742"/>
        <end position="754"/>
    </location>
</feature>